<comment type="similarity">
    <text evidence="1">Belongs to the peptidase S45 family.</text>
</comment>
<dbReference type="PANTHER" id="PTHR34218:SF4">
    <property type="entry name" value="ACYL-HOMOSERINE LACTONE ACYLASE QUIP"/>
    <property type="match status" value="1"/>
</dbReference>
<dbReference type="Gene3D" id="3.60.20.10">
    <property type="entry name" value="Glutamine Phosphoribosylpyrophosphate, subunit 1, domain 1"/>
    <property type="match status" value="1"/>
</dbReference>
<evidence type="ECO:0000313" key="6">
    <source>
        <dbReference type="EMBL" id="RDD60637.1"/>
    </source>
</evidence>
<feature type="binding site" evidence="5">
    <location>
        <position position="321"/>
    </location>
    <ligand>
        <name>Ca(2+)</name>
        <dbReference type="ChEBI" id="CHEBI:29108"/>
    </ligand>
</feature>
<organism evidence="6 7">
    <name type="scientific">Ferruginivarius sediminum</name>
    <dbReference type="NCBI Taxonomy" id="2661937"/>
    <lineage>
        <taxon>Bacteria</taxon>
        <taxon>Pseudomonadati</taxon>
        <taxon>Pseudomonadota</taxon>
        <taxon>Alphaproteobacteria</taxon>
        <taxon>Rhodospirillales</taxon>
        <taxon>Rhodospirillaceae</taxon>
        <taxon>Ferruginivarius</taxon>
    </lineage>
</organism>
<accession>A0A369T8Z4</accession>
<sequence>MKRAFRWLLGAVVAIVMLAAVGLAGGYGYLHGSLPKTDGEIRLRALEQPVEVVRDGNGIPTIKAGSLYDAYTALGFLHAQDRLWQMDFMRRTAAGRLSEVVGEGTLGIDRFMRVMGFGRLAEEQLQHIAPGTRGALEAYSAGVNAFIDSDPTLPLEFQILGYEPEPWTAADSLSWVRLMAMQLSGNWRQEIVRARMEEKLDTRQLAFLFPDYPADAPTTVEEGRAALHSLPLGELASLLPYELQPKSASNAWIVSGQRTVGGKPILANDPHLGLQAPGYWYLARVETPEQTLVGATAPGLPFHILGRNEHLSWGLTTTHSDTQDLFIEKLAEGAPDSYITPDGPRPFDTRTEQIAVEGRETPVELTVRATRHGPVVSDSIPAAGGLASSNHVLALAWPALRADDRTPDAIAEINRAENVHEALRTMAKVHSPQQNVHLADDQGNIAVTAPARVPVRAKGDGSRPVPGWSGEYDWTGFLPFEALPRAINPPDGRIVNANNKVVPDTYPHLIAANWPPPWRAERIEAMLDEAPAPLDVDAMTAMQLDARSPMAEILLPTLLRHEVTSRRATQAMKVLRGWDGHMDRNEAAPLIFVAWMDFLNRALFADELGGALFGEFASPDPRVIRRAVEEDTQWCDDVSTRDIREGCAAQVELALEDALDSLEKRFGDLGQVTWGGAHNTRLPHPMLSRIPGLNGLFGAEIATDGGQETVNRGGSRFNGSRSGRYRHVHGAGLRAVHDMAEDPGSSLFMIADGQSGNPLSPHYANLAEDWRDGRYVKLVGDVQDSSHLLRLTPASR</sequence>
<dbReference type="InterPro" id="IPR014395">
    <property type="entry name" value="Pen/GL7ACA/AHL_acylase"/>
</dbReference>
<keyword evidence="7" id="KW-1185">Reference proteome</keyword>
<dbReference type="Gene3D" id="1.10.439.10">
    <property type="entry name" value="Penicillin Amidohydrolase, domain 1"/>
    <property type="match status" value="1"/>
</dbReference>
<comment type="caution">
    <text evidence="6">The sequence shown here is derived from an EMBL/GenBank/DDBJ whole genome shotgun (WGS) entry which is preliminary data.</text>
</comment>
<reference evidence="6 7" key="1">
    <citation type="submission" date="2018-07" db="EMBL/GenBank/DDBJ databases">
        <title>Venubactetium sediminum gen. nov., sp. nov., isolated from a marine solar saltern.</title>
        <authorList>
            <person name="Wang S."/>
        </authorList>
    </citation>
    <scope>NUCLEOTIDE SEQUENCE [LARGE SCALE GENOMIC DNA]</scope>
    <source>
        <strain evidence="6 7">WD2A32</strain>
    </source>
</reference>
<evidence type="ECO:0000256" key="5">
    <source>
        <dbReference type="PIRSR" id="PIRSR001227-2"/>
    </source>
</evidence>
<dbReference type="SUPFAM" id="SSF56235">
    <property type="entry name" value="N-terminal nucleophile aminohydrolases (Ntn hydrolases)"/>
    <property type="match status" value="1"/>
</dbReference>
<keyword evidence="5" id="KW-0106">Calcium</keyword>
<feature type="active site" description="Nucleophile" evidence="4">
    <location>
        <position position="249"/>
    </location>
</feature>
<keyword evidence="3" id="KW-0865">Zymogen</keyword>
<dbReference type="EMBL" id="QPMH01000022">
    <property type="protein sequence ID" value="RDD60637.1"/>
    <property type="molecule type" value="Genomic_DNA"/>
</dbReference>
<dbReference type="InterPro" id="IPR043147">
    <property type="entry name" value="Penicillin_amidase_A-knob"/>
</dbReference>
<dbReference type="AlphaFoldDB" id="A0A369T8Z4"/>
<dbReference type="Proteomes" id="UP000253941">
    <property type="component" value="Unassembled WGS sequence"/>
</dbReference>
<dbReference type="InterPro" id="IPR043146">
    <property type="entry name" value="Penicillin_amidase_N_B-knob"/>
</dbReference>
<evidence type="ECO:0000256" key="3">
    <source>
        <dbReference type="ARBA" id="ARBA00023145"/>
    </source>
</evidence>
<gene>
    <name evidence="6" type="ORF">DRB17_16940</name>
</gene>
<dbReference type="Gene3D" id="1.10.1400.10">
    <property type="match status" value="1"/>
</dbReference>
<keyword evidence="5" id="KW-0479">Metal-binding</keyword>
<dbReference type="GO" id="GO:0017000">
    <property type="term" value="P:antibiotic biosynthetic process"/>
    <property type="evidence" value="ECO:0007669"/>
    <property type="project" value="InterPro"/>
</dbReference>
<dbReference type="PANTHER" id="PTHR34218">
    <property type="entry name" value="PEPTIDASE S45 PENICILLIN AMIDASE"/>
    <property type="match status" value="1"/>
</dbReference>
<comment type="cofactor">
    <cofactor evidence="5">
        <name>Ca(2+)</name>
        <dbReference type="ChEBI" id="CHEBI:29108"/>
    </cofactor>
    <text evidence="5">Binds 1 Ca(2+) ion per dimer.</text>
</comment>
<name>A0A369T8Z4_9PROT</name>
<evidence type="ECO:0000256" key="2">
    <source>
        <dbReference type="ARBA" id="ARBA00022801"/>
    </source>
</evidence>
<dbReference type="InterPro" id="IPR029055">
    <property type="entry name" value="Ntn_hydrolases_N"/>
</dbReference>
<protein>
    <submittedName>
        <fullName evidence="6">Penicillin acylase family protein</fullName>
    </submittedName>
</protein>
<keyword evidence="2" id="KW-0378">Hydrolase</keyword>
<dbReference type="GO" id="GO:0046872">
    <property type="term" value="F:metal ion binding"/>
    <property type="evidence" value="ECO:0007669"/>
    <property type="project" value="UniProtKB-KW"/>
</dbReference>
<evidence type="ECO:0000313" key="7">
    <source>
        <dbReference type="Proteomes" id="UP000253941"/>
    </source>
</evidence>
<dbReference type="InterPro" id="IPR002692">
    <property type="entry name" value="S45"/>
</dbReference>
<feature type="binding site" evidence="5">
    <location>
        <position position="190"/>
    </location>
    <ligand>
        <name>Ca(2+)</name>
        <dbReference type="ChEBI" id="CHEBI:29108"/>
    </ligand>
</feature>
<dbReference type="InterPro" id="IPR023343">
    <property type="entry name" value="Penicillin_amidase_dom1"/>
</dbReference>
<proteinExistence type="inferred from homology"/>
<dbReference type="RefSeq" id="WP_114583414.1">
    <property type="nucleotide sequence ID" value="NZ_QPMH01000022.1"/>
</dbReference>
<feature type="binding site" evidence="5">
    <location>
        <position position="324"/>
    </location>
    <ligand>
        <name>Ca(2+)</name>
        <dbReference type="ChEBI" id="CHEBI:29108"/>
    </ligand>
</feature>
<dbReference type="Gene3D" id="2.30.120.10">
    <property type="match status" value="1"/>
</dbReference>
<evidence type="ECO:0000256" key="4">
    <source>
        <dbReference type="PIRSR" id="PIRSR001227-1"/>
    </source>
</evidence>
<dbReference type="GO" id="GO:0016811">
    <property type="term" value="F:hydrolase activity, acting on carbon-nitrogen (but not peptide) bonds, in linear amides"/>
    <property type="evidence" value="ECO:0007669"/>
    <property type="project" value="InterPro"/>
</dbReference>
<dbReference type="Pfam" id="PF01804">
    <property type="entry name" value="Penicil_amidase"/>
    <property type="match status" value="1"/>
</dbReference>
<dbReference type="CDD" id="cd03747">
    <property type="entry name" value="Ntn_PGA_like"/>
    <property type="match status" value="1"/>
</dbReference>
<evidence type="ECO:0000256" key="1">
    <source>
        <dbReference type="ARBA" id="ARBA00006586"/>
    </source>
</evidence>
<dbReference type="PIRSF" id="PIRSF001227">
    <property type="entry name" value="Pen_acylase"/>
    <property type="match status" value="1"/>
</dbReference>